<evidence type="ECO:0000313" key="2">
    <source>
        <dbReference type="Proteomes" id="UP000078516"/>
    </source>
</evidence>
<dbReference type="Proteomes" id="UP000078516">
    <property type="component" value="Unassembled WGS sequence"/>
</dbReference>
<reference evidence="1 2" key="1">
    <citation type="submission" date="2016-04" db="EMBL/GenBank/DDBJ databases">
        <title>Draft genome of an Enterococcus thailandicus strain isolated from bovine feces.</title>
        <authorList>
            <person name="Beukers A.G."/>
            <person name="Zaheer R."/>
            <person name="Goji N."/>
            <person name="Cook S.R."/>
            <person name="Amoako K."/>
            <person name="Chaves A.V."/>
            <person name="Ward M.P."/>
            <person name="Mcallister T.A."/>
        </authorList>
    </citation>
    <scope>NUCLEOTIDE SEQUENCE [LARGE SCALE GENOMIC DNA]</scope>
    <source>
        <strain evidence="1 2">F0711D 46</strain>
    </source>
</reference>
<keyword evidence="2" id="KW-1185">Reference proteome</keyword>
<protein>
    <submittedName>
        <fullName evidence="1">Uncharacterized protein</fullName>
    </submittedName>
</protein>
<evidence type="ECO:0000313" key="1">
    <source>
        <dbReference type="EMBL" id="OAQ55651.1"/>
    </source>
</evidence>
<dbReference type="AlphaFoldDB" id="A0A179EQY5"/>
<name>A0A179EQY5_ENTTH</name>
<gene>
    <name evidence="1" type="ORF">A6E74_06200</name>
</gene>
<proteinExistence type="predicted"/>
<organism evidence="1 2">
    <name type="scientific">Enterococcus thailandicus</name>
    <dbReference type="NCBI Taxonomy" id="417368"/>
    <lineage>
        <taxon>Bacteria</taxon>
        <taxon>Bacillati</taxon>
        <taxon>Bacillota</taxon>
        <taxon>Bacilli</taxon>
        <taxon>Lactobacillales</taxon>
        <taxon>Enterococcaceae</taxon>
        <taxon>Enterococcus</taxon>
    </lineage>
</organism>
<accession>A0A179EQY5</accession>
<dbReference type="RefSeq" id="WP_067483269.1">
    <property type="nucleotide sequence ID" value="NZ_LWMN01000012.1"/>
</dbReference>
<sequence>MESVKIKVSLNRELDSDPKKVSLLFDSSSSLPEIILSDDTTNDLKNFFNSIFNYIINNKKIIEFQLDDDGTDIFKEVADDIITQLNAEIKLSENNFSEFLELID</sequence>
<dbReference type="EMBL" id="LWMN01000012">
    <property type="protein sequence ID" value="OAQ55651.1"/>
    <property type="molecule type" value="Genomic_DNA"/>
</dbReference>
<comment type="caution">
    <text evidence="1">The sequence shown here is derived from an EMBL/GenBank/DDBJ whole genome shotgun (WGS) entry which is preliminary data.</text>
</comment>